<evidence type="ECO:0000313" key="13">
    <source>
        <dbReference type="EMBL" id="SOY28497.1"/>
    </source>
</evidence>
<keyword evidence="6 11" id="KW-0288">FMN</keyword>
<comment type="function">
    <text evidence="11">Catalyzes the anti-1,4-elimination of the C-3 phosphate and the C-6 proR hydrogen from 5-enolpyruvylshikimate-3-phosphate (EPSP) to yield chorismate, which is the branch point compound that serves as the starting substrate for the three terminal pathways of aromatic amino acid biosynthesis. This reaction introduces a second double bond into the aromatic ring system.</text>
</comment>
<comment type="subunit">
    <text evidence="11">Homotetramer.</text>
</comment>
<evidence type="ECO:0000256" key="1">
    <source>
        <dbReference type="ARBA" id="ARBA00005044"/>
    </source>
</evidence>
<evidence type="ECO:0000256" key="4">
    <source>
        <dbReference type="ARBA" id="ARBA00022605"/>
    </source>
</evidence>
<dbReference type="PANTHER" id="PTHR21085:SF0">
    <property type="entry name" value="CHORISMATE SYNTHASE"/>
    <property type="match status" value="1"/>
</dbReference>
<protein>
    <recommendedName>
        <fullName evidence="3 11">Chorismate synthase</fullName>
        <shortName evidence="11">CS</shortName>
        <ecNumber evidence="3 11">4.2.3.5</ecNumber>
    </recommendedName>
    <alternativeName>
        <fullName evidence="11">5-enolpyruvylshikimate-3-phosphate phospholyase</fullName>
    </alternativeName>
</protein>
<dbReference type="HAMAP" id="MF_00300">
    <property type="entry name" value="Chorismate_synth"/>
    <property type="match status" value="1"/>
</dbReference>
<keyword evidence="9 11" id="KW-0057">Aromatic amino acid biosynthesis</keyword>
<dbReference type="Pfam" id="PF01264">
    <property type="entry name" value="Chorismate_synt"/>
    <property type="match status" value="1"/>
</dbReference>
<reference evidence="13 14" key="1">
    <citation type="submission" date="2018-01" db="EMBL/GenBank/DDBJ databases">
        <authorList>
            <person name="Gaut B.S."/>
            <person name="Morton B.R."/>
            <person name="Clegg M.T."/>
            <person name="Duvall M.R."/>
        </authorList>
    </citation>
    <scope>NUCLEOTIDE SEQUENCE [LARGE SCALE GENOMIC DNA]</scope>
    <source>
        <strain evidence="13">GP69</strain>
    </source>
</reference>
<dbReference type="EMBL" id="OFSM01000005">
    <property type="protein sequence ID" value="SOY28497.1"/>
    <property type="molecule type" value="Genomic_DNA"/>
</dbReference>
<dbReference type="PIRSF" id="PIRSF001456">
    <property type="entry name" value="Chorismate_synth"/>
    <property type="match status" value="1"/>
</dbReference>
<organism evidence="13 14">
    <name type="scientific">Acetatifactor muris</name>
    <dbReference type="NCBI Taxonomy" id="879566"/>
    <lineage>
        <taxon>Bacteria</taxon>
        <taxon>Bacillati</taxon>
        <taxon>Bacillota</taxon>
        <taxon>Clostridia</taxon>
        <taxon>Lachnospirales</taxon>
        <taxon>Lachnospiraceae</taxon>
        <taxon>Acetatifactor</taxon>
    </lineage>
</organism>
<evidence type="ECO:0000256" key="6">
    <source>
        <dbReference type="ARBA" id="ARBA00022643"/>
    </source>
</evidence>
<keyword evidence="10 11" id="KW-0456">Lyase</keyword>
<evidence type="ECO:0000256" key="12">
    <source>
        <dbReference type="RuleBase" id="RU000605"/>
    </source>
</evidence>
<dbReference type="PROSITE" id="PS00788">
    <property type="entry name" value="CHORISMATE_SYNTHASE_2"/>
    <property type="match status" value="1"/>
</dbReference>
<dbReference type="InterPro" id="IPR000453">
    <property type="entry name" value="Chorismate_synth"/>
</dbReference>
<feature type="binding site" evidence="11">
    <location>
        <position position="283"/>
    </location>
    <ligand>
        <name>FMN</name>
        <dbReference type="ChEBI" id="CHEBI:58210"/>
    </ligand>
</feature>
<dbReference type="PROSITE" id="PS00789">
    <property type="entry name" value="CHORISMATE_SYNTHASE_3"/>
    <property type="match status" value="1"/>
</dbReference>
<comment type="similarity">
    <text evidence="2 11 12">Belongs to the chorismate synthase family.</text>
</comment>
<dbReference type="UniPathway" id="UPA00053">
    <property type="reaction ID" value="UER00090"/>
</dbReference>
<dbReference type="GO" id="GO:0009073">
    <property type="term" value="P:aromatic amino acid family biosynthetic process"/>
    <property type="evidence" value="ECO:0007669"/>
    <property type="project" value="UniProtKB-KW"/>
</dbReference>
<evidence type="ECO:0000256" key="8">
    <source>
        <dbReference type="ARBA" id="ARBA00022857"/>
    </source>
</evidence>
<feature type="binding site" evidence="11">
    <location>
        <begin position="125"/>
        <end position="127"/>
    </location>
    <ligand>
        <name>FMN</name>
        <dbReference type="ChEBI" id="CHEBI:58210"/>
    </ligand>
</feature>
<sequence length="372" mass="39738">MAGSTYGTVFRITTWGESHGKALGVVVDGCPAGLELEERDIQLYLDRRKPGATGIATPRKEADSVEILSGVFEGRTTGTPISLMIRNTSQISGDYSEIASCYRPGHADYTFDRKYGFRDYRGGGRSSGRETVGRVAAGAIACKILKKLGITVCAYTRSIGPVEADMSGFDRQAALETPTAMPDRQADAAAVAYLEDVRHDMDSVGGCMECLVEGLPGGIGDPVFEKLDANLAKAVMSIGAVKAVEIGDGHEVSRHRGSENNDSFQMREGKAVKVSNHAGGILGGISDGDTIVVRAYVKPTPSIFRTQQTVSQSGESMEIKIKGRHDPVIVPRAVVVMECMTALTVLDAMMLNLSARMENLTAFYGFGGKQVL</sequence>
<dbReference type="EC" id="4.2.3.5" evidence="3 11"/>
<evidence type="ECO:0000256" key="11">
    <source>
        <dbReference type="HAMAP-Rule" id="MF_00300"/>
    </source>
</evidence>
<dbReference type="NCBIfam" id="NF003793">
    <property type="entry name" value="PRK05382.1"/>
    <property type="match status" value="1"/>
</dbReference>
<feature type="binding site" evidence="11">
    <location>
        <position position="48"/>
    </location>
    <ligand>
        <name>NADP(+)</name>
        <dbReference type="ChEBI" id="CHEBI:58349"/>
    </ligand>
</feature>
<dbReference type="InterPro" id="IPR020541">
    <property type="entry name" value="Chorismate_synthase_CS"/>
</dbReference>
<dbReference type="PROSITE" id="PS00787">
    <property type="entry name" value="CHORISMATE_SYNTHASE_1"/>
    <property type="match status" value="1"/>
</dbReference>
<keyword evidence="5 11" id="KW-0285">Flavoprotein</keyword>
<dbReference type="NCBIfam" id="TIGR00033">
    <property type="entry name" value="aroC"/>
    <property type="match status" value="1"/>
</dbReference>
<dbReference type="Gene3D" id="3.60.150.10">
    <property type="entry name" value="Chorismate synthase AroC"/>
    <property type="match status" value="1"/>
</dbReference>
<dbReference type="InterPro" id="IPR035904">
    <property type="entry name" value="Chorismate_synth_AroC_sf"/>
</dbReference>
<evidence type="ECO:0000256" key="3">
    <source>
        <dbReference type="ARBA" id="ARBA00013036"/>
    </source>
</evidence>
<name>A0A2K4ZDF6_9FIRM</name>
<evidence type="ECO:0000313" key="14">
    <source>
        <dbReference type="Proteomes" id="UP000236311"/>
    </source>
</evidence>
<feature type="binding site" evidence="11">
    <location>
        <begin position="298"/>
        <end position="302"/>
    </location>
    <ligand>
        <name>FMN</name>
        <dbReference type="ChEBI" id="CHEBI:58210"/>
    </ligand>
</feature>
<comment type="catalytic activity">
    <reaction evidence="11 12">
        <text>5-O-(1-carboxyvinyl)-3-phosphoshikimate = chorismate + phosphate</text>
        <dbReference type="Rhea" id="RHEA:21020"/>
        <dbReference type="ChEBI" id="CHEBI:29748"/>
        <dbReference type="ChEBI" id="CHEBI:43474"/>
        <dbReference type="ChEBI" id="CHEBI:57701"/>
        <dbReference type="EC" id="4.2.3.5"/>
    </reaction>
</comment>
<accession>A0A2K4ZDF6</accession>
<evidence type="ECO:0000256" key="2">
    <source>
        <dbReference type="ARBA" id="ARBA00008014"/>
    </source>
</evidence>
<dbReference type="GO" id="GO:0009423">
    <property type="term" value="P:chorismate biosynthetic process"/>
    <property type="evidence" value="ECO:0007669"/>
    <property type="project" value="UniProtKB-UniRule"/>
</dbReference>
<dbReference type="SUPFAM" id="SSF103263">
    <property type="entry name" value="Chorismate synthase, AroC"/>
    <property type="match status" value="1"/>
</dbReference>
<dbReference type="RefSeq" id="WP_103238586.1">
    <property type="nucleotide sequence ID" value="NZ_JANJZD010000005.1"/>
</dbReference>
<dbReference type="CDD" id="cd07304">
    <property type="entry name" value="Chorismate_synthase"/>
    <property type="match status" value="1"/>
</dbReference>
<dbReference type="OrthoDB" id="9771806at2"/>
<dbReference type="GO" id="GO:0004107">
    <property type="term" value="F:chorismate synthase activity"/>
    <property type="evidence" value="ECO:0007669"/>
    <property type="project" value="UniProtKB-UniRule"/>
</dbReference>
<keyword evidence="14" id="KW-1185">Reference proteome</keyword>
<keyword evidence="4 11" id="KW-0028">Amino-acid biosynthesis</keyword>
<comment type="caution">
    <text evidence="11">Lacks conserved residue(s) required for the propagation of feature annotation.</text>
</comment>
<keyword evidence="8 11" id="KW-0521">NADP</keyword>
<dbReference type="GO" id="GO:0005829">
    <property type="term" value="C:cytosol"/>
    <property type="evidence" value="ECO:0007669"/>
    <property type="project" value="TreeGrafter"/>
</dbReference>
<gene>
    <name evidence="11 13" type="primary">aroC</name>
    <name evidence="13" type="ORF">AMURIS_01206</name>
</gene>
<dbReference type="PANTHER" id="PTHR21085">
    <property type="entry name" value="CHORISMATE SYNTHASE"/>
    <property type="match status" value="1"/>
</dbReference>
<feature type="binding site" evidence="11">
    <location>
        <position position="324"/>
    </location>
    <ligand>
        <name>FMN</name>
        <dbReference type="ChEBI" id="CHEBI:58210"/>
    </ligand>
</feature>
<evidence type="ECO:0000256" key="10">
    <source>
        <dbReference type="ARBA" id="ARBA00023239"/>
    </source>
</evidence>
<dbReference type="GO" id="GO:0010181">
    <property type="term" value="F:FMN binding"/>
    <property type="evidence" value="ECO:0007669"/>
    <property type="project" value="TreeGrafter"/>
</dbReference>
<evidence type="ECO:0000256" key="5">
    <source>
        <dbReference type="ARBA" id="ARBA00022630"/>
    </source>
</evidence>
<comment type="pathway">
    <text evidence="1 11 12">Metabolic intermediate biosynthesis; chorismate biosynthesis; chorismate from D-erythrose 4-phosphate and phosphoenolpyruvate: step 7/7.</text>
</comment>
<proteinExistence type="inferred from homology"/>
<dbReference type="AlphaFoldDB" id="A0A2K4ZDF6"/>
<evidence type="ECO:0000256" key="7">
    <source>
        <dbReference type="ARBA" id="ARBA00022827"/>
    </source>
</evidence>
<keyword evidence="7 11" id="KW-0274">FAD</keyword>
<evidence type="ECO:0000256" key="9">
    <source>
        <dbReference type="ARBA" id="ARBA00023141"/>
    </source>
</evidence>
<dbReference type="GO" id="GO:0008652">
    <property type="term" value="P:amino acid biosynthetic process"/>
    <property type="evidence" value="ECO:0007669"/>
    <property type="project" value="UniProtKB-KW"/>
</dbReference>
<dbReference type="Proteomes" id="UP000236311">
    <property type="component" value="Unassembled WGS sequence"/>
</dbReference>
<comment type="cofactor">
    <cofactor evidence="11 12">
        <name>FMNH2</name>
        <dbReference type="ChEBI" id="CHEBI:57618"/>
    </cofactor>
    <text evidence="11 12">Reduced FMN (FMNH(2)).</text>
</comment>